<dbReference type="Gene3D" id="3.40.30.10">
    <property type="entry name" value="Glutaredoxin"/>
    <property type="match status" value="1"/>
</dbReference>
<feature type="non-terminal residue" evidence="1">
    <location>
        <position position="89"/>
    </location>
</feature>
<sequence>MLKHVFVLLYAPGGRDSDYALARFEELAEICNQFDDVIIAKIDVNSNDIPHYYLRIGKIPAARFYPLGHMQRKIYASFQKGEKKEVEYT</sequence>
<evidence type="ECO:0000313" key="1">
    <source>
        <dbReference type="EMBL" id="KHJ81380.1"/>
    </source>
</evidence>
<dbReference type="AlphaFoldDB" id="A0A0B1SDS3"/>
<dbReference type="InterPro" id="IPR036249">
    <property type="entry name" value="Thioredoxin-like_sf"/>
</dbReference>
<accession>A0A0B1SDS3</accession>
<dbReference type="SUPFAM" id="SSF52833">
    <property type="entry name" value="Thioredoxin-like"/>
    <property type="match status" value="1"/>
</dbReference>
<keyword evidence="2" id="KW-1185">Reference proteome</keyword>
<evidence type="ECO:0008006" key="3">
    <source>
        <dbReference type="Google" id="ProtNLM"/>
    </source>
</evidence>
<name>A0A0B1SDS3_OESDE</name>
<dbReference type="OrthoDB" id="5807735at2759"/>
<reference evidence="1 2" key="1">
    <citation type="submission" date="2014-03" db="EMBL/GenBank/DDBJ databases">
        <title>Draft genome of the hookworm Oesophagostomum dentatum.</title>
        <authorList>
            <person name="Mitreva M."/>
        </authorList>
    </citation>
    <scope>NUCLEOTIDE SEQUENCE [LARGE SCALE GENOMIC DNA]</scope>
    <source>
        <strain evidence="1 2">OD-Hann</strain>
    </source>
</reference>
<protein>
    <recommendedName>
        <fullName evidence="3">Thioredoxin domain-containing protein</fullName>
    </recommendedName>
</protein>
<dbReference type="Proteomes" id="UP000053660">
    <property type="component" value="Unassembled WGS sequence"/>
</dbReference>
<organism evidence="1 2">
    <name type="scientific">Oesophagostomum dentatum</name>
    <name type="common">Nodular worm</name>
    <dbReference type="NCBI Taxonomy" id="61180"/>
    <lineage>
        <taxon>Eukaryota</taxon>
        <taxon>Metazoa</taxon>
        <taxon>Ecdysozoa</taxon>
        <taxon>Nematoda</taxon>
        <taxon>Chromadorea</taxon>
        <taxon>Rhabditida</taxon>
        <taxon>Rhabditina</taxon>
        <taxon>Rhabditomorpha</taxon>
        <taxon>Strongyloidea</taxon>
        <taxon>Strongylidae</taxon>
        <taxon>Oesophagostomum</taxon>
    </lineage>
</organism>
<dbReference type="EMBL" id="KN590530">
    <property type="protein sequence ID" value="KHJ81380.1"/>
    <property type="molecule type" value="Genomic_DNA"/>
</dbReference>
<evidence type="ECO:0000313" key="2">
    <source>
        <dbReference type="Proteomes" id="UP000053660"/>
    </source>
</evidence>
<gene>
    <name evidence="1" type="ORF">OESDEN_18934</name>
</gene>
<proteinExistence type="predicted"/>